<sequence length="307" mass="35053">MDPPLIVTHLKRNSSDVGWEYGVLFDPKIPDKVKCKLCGKEMYGGIFRIKEHIAHQKGNVSSCLFSTKENQDRCKNALKEAKNKKTMKRKHEEAIRSEINIEDASKDSHTGEYIFKYIDNCIEDIGAGKVVQVVTDNATNNVAAAKLLKKKRPNIFWTGCAAHTLDLMLEGVSKLPWFAKVINQAKSLTIFIYAHHKTLFMMRKYKNNKDIVRPGATRFATCFLTLQSLYDKKAQLKSMFGSDEWHECKHSKCVKGKTASDTVMSYAFWNNALVVLKVFTPLVKVLRLADGEKKTFSGFYLWRDIRS</sequence>
<feature type="domain" description="DUF659" evidence="1">
    <location>
        <begin position="103"/>
        <end position="187"/>
    </location>
</feature>
<keyword evidence="3" id="KW-1185">Reference proteome</keyword>
<evidence type="ECO:0000313" key="3">
    <source>
        <dbReference type="Proteomes" id="UP000489600"/>
    </source>
</evidence>
<name>A0A565C9A9_9BRAS</name>
<accession>A0A565C9A9</accession>
<dbReference type="EMBL" id="CABITT030000007">
    <property type="protein sequence ID" value="VVB10246.1"/>
    <property type="molecule type" value="Genomic_DNA"/>
</dbReference>
<comment type="caution">
    <text evidence="2">The sequence shown here is derived from an EMBL/GenBank/DDBJ whole genome shotgun (WGS) entry which is preliminary data.</text>
</comment>
<reference evidence="2" key="1">
    <citation type="submission" date="2019-07" db="EMBL/GenBank/DDBJ databases">
        <authorList>
            <person name="Dittberner H."/>
        </authorList>
    </citation>
    <scope>NUCLEOTIDE SEQUENCE [LARGE SCALE GENOMIC DNA]</scope>
</reference>
<dbReference type="OrthoDB" id="1110980at2759"/>
<dbReference type="SUPFAM" id="SSF53098">
    <property type="entry name" value="Ribonuclease H-like"/>
    <property type="match status" value="1"/>
</dbReference>
<dbReference type="Pfam" id="PF04937">
    <property type="entry name" value="DUF659"/>
    <property type="match status" value="1"/>
</dbReference>
<dbReference type="AlphaFoldDB" id="A0A565C9A9"/>
<protein>
    <recommendedName>
        <fullName evidence="1">DUF659 domain-containing protein</fullName>
    </recommendedName>
</protein>
<organism evidence="2 3">
    <name type="scientific">Arabis nemorensis</name>
    <dbReference type="NCBI Taxonomy" id="586526"/>
    <lineage>
        <taxon>Eukaryota</taxon>
        <taxon>Viridiplantae</taxon>
        <taxon>Streptophyta</taxon>
        <taxon>Embryophyta</taxon>
        <taxon>Tracheophyta</taxon>
        <taxon>Spermatophyta</taxon>
        <taxon>Magnoliopsida</taxon>
        <taxon>eudicotyledons</taxon>
        <taxon>Gunneridae</taxon>
        <taxon>Pentapetalae</taxon>
        <taxon>rosids</taxon>
        <taxon>malvids</taxon>
        <taxon>Brassicales</taxon>
        <taxon>Brassicaceae</taxon>
        <taxon>Arabideae</taxon>
        <taxon>Arabis</taxon>
    </lineage>
</organism>
<gene>
    <name evidence="2" type="ORF">ANE_LOCUS20690</name>
</gene>
<dbReference type="InterPro" id="IPR007021">
    <property type="entry name" value="DUF659"/>
</dbReference>
<evidence type="ECO:0000259" key="1">
    <source>
        <dbReference type="Pfam" id="PF04937"/>
    </source>
</evidence>
<dbReference type="PANTHER" id="PTHR32166:SF74">
    <property type="entry name" value="OS05G0256350 PROTEIN"/>
    <property type="match status" value="1"/>
</dbReference>
<dbReference type="InterPro" id="IPR012337">
    <property type="entry name" value="RNaseH-like_sf"/>
</dbReference>
<dbReference type="Proteomes" id="UP000489600">
    <property type="component" value="Unassembled WGS sequence"/>
</dbReference>
<evidence type="ECO:0000313" key="2">
    <source>
        <dbReference type="EMBL" id="VVB10246.1"/>
    </source>
</evidence>
<proteinExistence type="predicted"/>
<dbReference type="PANTHER" id="PTHR32166">
    <property type="entry name" value="OSJNBA0013A04.12 PROTEIN"/>
    <property type="match status" value="1"/>
</dbReference>